<protein>
    <submittedName>
        <fullName evidence="1">Uncharacterized protein</fullName>
    </submittedName>
</protein>
<evidence type="ECO:0000313" key="1">
    <source>
        <dbReference type="EnsemblMetazoa" id="tetur09g05820.1"/>
    </source>
</evidence>
<dbReference type="Proteomes" id="UP000015104">
    <property type="component" value="Unassembled WGS sequence"/>
</dbReference>
<sequence length="170" mass="19693">MFNVDGNEVFHFKGISCNVHRRDWRLNHEISSKIHQNDECVSFSWFSLAICLMKYHPMLSKHEKLYSITNNIYLAKANDQCNPSVEFLASKKIVSGLWTCECDPISIIQYLKHCVGCTQKQIFVCKSCGCNHCFWLHLCTFDAVYTQRLLCSIKLTGYFALQTLLVQHCL</sequence>
<reference evidence="1" key="2">
    <citation type="submission" date="2015-06" db="UniProtKB">
        <authorList>
            <consortium name="EnsemblMetazoa"/>
        </authorList>
    </citation>
    <scope>IDENTIFICATION</scope>
</reference>
<dbReference type="EnsemblMetazoa" id="tetur09g05820.1">
    <property type="protein sequence ID" value="tetur09g05820.1"/>
    <property type="gene ID" value="tetur09g05820"/>
</dbReference>
<keyword evidence="2" id="KW-1185">Reference proteome</keyword>
<accession>T1KE99</accession>
<dbReference type="AlphaFoldDB" id="T1KE99"/>
<dbReference type="HOGENOM" id="CLU_1572663_0_0_1"/>
<proteinExistence type="predicted"/>
<dbReference type="EMBL" id="CAEY01002034">
    <property type="status" value="NOT_ANNOTATED_CDS"/>
    <property type="molecule type" value="Genomic_DNA"/>
</dbReference>
<organism evidence="1 2">
    <name type="scientific">Tetranychus urticae</name>
    <name type="common">Two-spotted spider mite</name>
    <dbReference type="NCBI Taxonomy" id="32264"/>
    <lineage>
        <taxon>Eukaryota</taxon>
        <taxon>Metazoa</taxon>
        <taxon>Ecdysozoa</taxon>
        <taxon>Arthropoda</taxon>
        <taxon>Chelicerata</taxon>
        <taxon>Arachnida</taxon>
        <taxon>Acari</taxon>
        <taxon>Acariformes</taxon>
        <taxon>Trombidiformes</taxon>
        <taxon>Prostigmata</taxon>
        <taxon>Eleutherengona</taxon>
        <taxon>Raphignathae</taxon>
        <taxon>Tetranychoidea</taxon>
        <taxon>Tetranychidae</taxon>
        <taxon>Tetranychus</taxon>
    </lineage>
</organism>
<reference evidence="2" key="1">
    <citation type="submission" date="2011-08" db="EMBL/GenBank/DDBJ databases">
        <authorList>
            <person name="Rombauts S."/>
        </authorList>
    </citation>
    <scope>NUCLEOTIDE SEQUENCE</scope>
    <source>
        <strain evidence="2">London</strain>
    </source>
</reference>
<name>T1KE99_TETUR</name>
<evidence type="ECO:0000313" key="2">
    <source>
        <dbReference type="Proteomes" id="UP000015104"/>
    </source>
</evidence>